<keyword evidence="3" id="KW-0597">Phosphoprotein</keyword>
<keyword evidence="4 11" id="KW-0808">Transferase</keyword>
<keyword evidence="9" id="KW-0175">Coiled coil</keyword>
<sequence length="522" mass="60252">MSELLHPHIAILYIDADTTYCDYFLSHFSDEYRVFTASSIQEALTHIQQQPIRIIISTLNLVSPIFSHLLTNHAAKNIEWIIRHPETVKNTAQLKEIPGYPSFYHHCQLDAHPDTLRAILRHALDRQRLQLENRLLRQNLQQTQCLLQKNKQYKQIEEEIKYLNTELEQRVLKRTVQLEEAREEACASNRELRTVLNTLKLAQDELVQSEKMVILGQLIAGVAHEINTPLAAIRSAIEHIHSFIHKDFIRLPSFFRALSQPQKNDFMILLKQLNNTQKHLSSREKRQKKHQLQQVLQEKNIVQPEKLAKQLLSLGITQYQENLVSILQGIENQEILSWIIQLKTIQKSTTTIHMAAERANKVIFALKTFARHDTNGEKQTCNIIEGIENVLTLYDHQLKSTVEVKRHYQTIPRFMAYPDELNQVWTNLLHNALQAMEFNGILKITVQALKTGIEVCFEDNGCGIPEDVYPHIFEPFFSTKPKGEGTGLGLDIAQKIINKHNGEIHVESQPGKTVFQVVLPFN</sequence>
<keyword evidence="6" id="KW-0418">Kinase</keyword>
<keyword evidence="8" id="KW-0902">Two-component regulatory system</keyword>
<dbReference type="PANTHER" id="PTHR43065:SF10">
    <property type="entry name" value="PEROXIDE STRESS-ACTIVATED HISTIDINE KINASE MAK3"/>
    <property type="match status" value="1"/>
</dbReference>
<evidence type="ECO:0000259" key="10">
    <source>
        <dbReference type="PROSITE" id="PS50109"/>
    </source>
</evidence>
<evidence type="ECO:0000256" key="5">
    <source>
        <dbReference type="ARBA" id="ARBA00022741"/>
    </source>
</evidence>
<name>A0A1H6FBM0_9GAMM</name>
<dbReference type="GO" id="GO:0005524">
    <property type="term" value="F:ATP binding"/>
    <property type="evidence" value="ECO:0007669"/>
    <property type="project" value="UniProtKB-KW"/>
</dbReference>
<dbReference type="AlphaFoldDB" id="A0A1H6FBM0"/>
<protein>
    <recommendedName>
        <fullName evidence="2">histidine kinase</fullName>
        <ecNumber evidence="2">2.7.13.3</ecNumber>
    </recommendedName>
</protein>
<keyword evidence="5" id="KW-0547">Nucleotide-binding</keyword>
<evidence type="ECO:0000256" key="7">
    <source>
        <dbReference type="ARBA" id="ARBA00022840"/>
    </source>
</evidence>
<evidence type="ECO:0000256" key="8">
    <source>
        <dbReference type="ARBA" id="ARBA00023012"/>
    </source>
</evidence>
<dbReference type="Proteomes" id="UP000236724">
    <property type="component" value="Unassembled WGS sequence"/>
</dbReference>
<organism evidence="11 12">
    <name type="scientific">Candidatus Venteria ishoeyi</name>
    <dbReference type="NCBI Taxonomy" id="1899563"/>
    <lineage>
        <taxon>Bacteria</taxon>
        <taxon>Pseudomonadati</taxon>
        <taxon>Pseudomonadota</taxon>
        <taxon>Gammaproteobacteria</taxon>
        <taxon>Thiotrichales</taxon>
        <taxon>Thiotrichaceae</taxon>
        <taxon>Venteria</taxon>
    </lineage>
</organism>
<dbReference type="InterPro" id="IPR005467">
    <property type="entry name" value="His_kinase_dom"/>
</dbReference>
<feature type="domain" description="Histidine kinase" evidence="10">
    <location>
        <begin position="221"/>
        <end position="522"/>
    </location>
</feature>
<proteinExistence type="predicted"/>
<feature type="coiled-coil region" evidence="9">
    <location>
        <begin position="126"/>
        <end position="184"/>
    </location>
</feature>
<dbReference type="EMBL" id="FMSV02000531">
    <property type="protein sequence ID" value="SEH07477.1"/>
    <property type="molecule type" value="Genomic_DNA"/>
</dbReference>
<dbReference type="InterPro" id="IPR036097">
    <property type="entry name" value="HisK_dim/P_sf"/>
</dbReference>
<dbReference type="SUPFAM" id="SSF55874">
    <property type="entry name" value="ATPase domain of HSP90 chaperone/DNA topoisomerase II/histidine kinase"/>
    <property type="match status" value="1"/>
</dbReference>
<dbReference type="PROSITE" id="PS50109">
    <property type="entry name" value="HIS_KIN"/>
    <property type="match status" value="1"/>
</dbReference>
<accession>A0A1H6FBM0</accession>
<keyword evidence="7" id="KW-0067">ATP-binding</keyword>
<evidence type="ECO:0000256" key="3">
    <source>
        <dbReference type="ARBA" id="ARBA00022553"/>
    </source>
</evidence>
<dbReference type="PRINTS" id="PR00344">
    <property type="entry name" value="BCTRLSENSOR"/>
</dbReference>
<dbReference type="InterPro" id="IPR003661">
    <property type="entry name" value="HisK_dim/P_dom"/>
</dbReference>
<evidence type="ECO:0000256" key="4">
    <source>
        <dbReference type="ARBA" id="ARBA00022679"/>
    </source>
</evidence>
<dbReference type="EC" id="2.7.13.3" evidence="2"/>
<dbReference type="SUPFAM" id="SSF47384">
    <property type="entry name" value="Homodimeric domain of signal transducing histidine kinase"/>
    <property type="match status" value="1"/>
</dbReference>
<keyword evidence="12" id="KW-1185">Reference proteome</keyword>
<dbReference type="OrthoDB" id="9772100at2"/>
<evidence type="ECO:0000256" key="6">
    <source>
        <dbReference type="ARBA" id="ARBA00022777"/>
    </source>
</evidence>
<evidence type="ECO:0000313" key="11">
    <source>
        <dbReference type="EMBL" id="SEH07477.1"/>
    </source>
</evidence>
<comment type="catalytic activity">
    <reaction evidence="1">
        <text>ATP + protein L-histidine = ADP + protein N-phospho-L-histidine.</text>
        <dbReference type="EC" id="2.7.13.3"/>
    </reaction>
</comment>
<evidence type="ECO:0000313" key="12">
    <source>
        <dbReference type="Proteomes" id="UP000236724"/>
    </source>
</evidence>
<dbReference type="InterPro" id="IPR004358">
    <property type="entry name" value="Sig_transdc_His_kin-like_C"/>
</dbReference>
<dbReference type="Pfam" id="PF02518">
    <property type="entry name" value="HATPase_c"/>
    <property type="match status" value="1"/>
</dbReference>
<reference evidence="11 12" key="1">
    <citation type="submission" date="2016-10" db="EMBL/GenBank/DDBJ databases">
        <authorList>
            <person name="de Groot N.N."/>
        </authorList>
    </citation>
    <scope>NUCLEOTIDE SEQUENCE [LARGE SCALE GENOMIC DNA]</scope>
    <source>
        <strain evidence="11">MBHS1</strain>
    </source>
</reference>
<dbReference type="Gene3D" id="1.10.287.130">
    <property type="match status" value="1"/>
</dbReference>
<dbReference type="PANTHER" id="PTHR43065">
    <property type="entry name" value="SENSOR HISTIDINE KINASE"/>
    <property type="match status" value="1"/>
</dbReference>
<evidence type="ECO:0000256" key="9">
    <source>
        <dbReference type="SAM" id="Coils"/>
    </source>
</evidence>
<evidence type="ECO:0000256" key="2">
    <source>
        <dbReference type="ARBA" id="ARBA00012438"/>
    </source>
</evidence>
<dbReference type="RefSeq" id="WP_103921124.1">
    <property type="nucleotide sequence ID" value="NZ_FMSV02000531.1"/>
</dbReference>
<evidence type="ECO:0000256" key="1">
    <source>
        <dbReference type="ARBA" id="ARBA00000085"/>
    </source>
</evidence>
<dbReference type="GO" id="GO:0000155">
    <property type="term" value="F:phosphorelay sensor kinase activity"/>
    <property type="evidence" value="ECO:0007669"/>
    <property type="project" value="InterPro"/>
</dbReference>
<dbReference type="Gene3D" id="3.30.565.10">
    <property type="entry name" value="Histidine kinase-like ATPase, C-terminal domain"/>
    <property type="match status" value="1"/>
</dbReference>
<dbReference type="InterPro" id="IPR036890">
    <property type="entry name" value="HATPase_C_sf"/>
</dbReference>
<gene>
    <name evidence="11" type="primary">zraS_1</name>
    <name evidence="11" type="ORF">MBHS_03352</name>
</gene>
<dbReference type="SMART" id="SM00387">
    <property type="entry name" value="HATPase_c"/>
    <property type="match status" value="1"/>
</dbReference>
<dbReference type="InterPro" id="IPR003594">
    <property type="entry name" value="HATPase_dom"/>
</dbReference>
<dbReference type="CDD" id="cd00082">
    <property type="entry name" value="HisKA"/>
    <property type="match status" value="1"/>
</dbReference>